<organism evidence="13 14">
    <name type="scientific">Clytia hemisphaerica</name>
    <dbReference type="NCBI Taxonomy" id="252671"/>
    <lineage>
        <taxon>Eukaryota</taxon>
        <taxon>Metazoa</taxon>
        <taxon>Cnidaria</taxon>
        <taxon>Hydrozoa</taxon>
        <taxon>Hydroidolina</taxon>
        <taxon>Leptothecata</taxon>
        <taxon>Obeliida</taxon>
        <taxon>Clytiidae</taxon>
        <taxon>Clytia</taxon>
    </lineage>
</organism>
<reference evidence="13" key="1">
    <citation type="submission" date="2021-01" db="UniProtKB">
        <authorList>
            <consortium name="EnsemblMetazoa"/>
        </authorList>
    </citation>
    <scope>IDENTIFICATION</scope>
</reference>
<dbReference type="PRINTS" id="PR00249">
    <property type="entry name" value="GPCRSECRETIN"/>
</dbReference>
<feature type="transmembrane region" description="Helical" evidence="9">
    <location>
        <begin position="849"/>
        <end position="872"/>
    </location>
</feature>
<feature type="signal peptide" evidence="10">
    <location>
        <begin position="1"/>
        <end position="22"/>
    </location>
</feature>
<proteinExistence type="inferred from homology"/>
<feature type="transmembrane region" description="Helical" evidence="9">
    <location>
        <begin position="740"/>
        <end position="761"/>
    </location>
</feature>
<feature type="compositionally biased region" description="Polar residues" evidence="8">
    <location>
        <begin position="292"/>
        <end position="310"/>
    </location>
</feature>
<comment type="similarity">
    <text evidence="2">Belongs to the G-protein coupled receptor 2 family. Adhesion G-protein coupled receptor (ADGR) subfamily.</text>
</comment>
<dbReference type="SUPFAM" id="SSF81321">
    <property type="entry name" value="Family A G protein-coupled receptor-like"/>
    <property type="match status" value="1"/>
</dbReference>
<protein>
    <submittedName>
        <fullName evidence="13">Uncharacterized protein</fullName>
    </submittedName>
</protein>
<feature type="region of interest" description="Disordered" evidence="8">
    <location>
        <begin position="66"/>
        <end position="358"/>
    </location>
</feature>
<keyword evidence="5 9" id="KW-0472">Membrane</keyword>
<feature type="transmembrane region" description="Helical" evidence="9">
    <location>
        <begin position="702"/>
        <end position="728"/>
    </location>
</feature>
<feature type="transmembrane region" description="Helical" evidence="9">
    <location>
        <begin position="673"/>
        <end position="690"/>
    </location>
</feature>
<keyword evidence="7" id="KW-0325">Glycoprotein</keyword>
<evidence type="ECO:0000313" key="14">
    <source>
        <dbReference type="Proteomes" id="UP000594262"/>
    </source>
</evidence>
<keyword evidence="6" id="KW-1015">Disulfide bond</keyword>
<dbReference type="InterPro" id="IPR000832">
    <property type="entry name" value="GPCR_2_secretin-like"/>
</dbReference>
<dbReference type="AlphaFoldDB" id="A0A7M5V0S7"/>
<dbReference type="RefSeq" id="XP_066920670.1">
    <property type="nucleotide sequence ID" value="XM_067064569.1"/>
</dbReference>
<dbReference type="PANTHER" id="PTHR12011">
    <property type="entry name" value="ADHESION G-PROTEIN COUPLED RECEPTOR"/>
    <property type="match status" value="1"/>
</dbReference>
<feature type="transmembrane region" description="Helical" evidence="9">
    <location>
        <begin position="824"/>
        <end position="843"/>
    </location>
</feature>
<feature type="domain" description="G-protein coupled receptors family 2 profile 2" evidence="12">
    <location>
        <begin position="637"/>
        <end position="873"/>
    </location>
</feature>
<feature type="compositionally biased region" description="Polar residues" evidence="8">
    <location>
        <begin position="240"/>
        <end position="285"/>
    </location>
</feature>
<feature type="region of interest" description="Disordered" evidence="8">
    <location>
        <begin position="24"/>
        <end position="45"/>
    </location>
</feature>
<dbReference type="InterPro" id="IPR000203">
    <property type="entry name" value="GPS"/>
</dbReference>
<dbReference type="Proteomes" id="UP000594262">
    <property type="component" value="Unplaced"/>
</dbReference>
<evidence type="ECO:0000256" key="4">
    <source>
        <dbReference type="ARBA" id="ARBA00022989"/>
    </source>
</evidence>
<dbReference type="FunFam" id="1.20.1070.10:FF:000058">
    <property type="entry name" value="Adhesion G protein-coupled receptor F5"/>
    <property type="match status" value="1"/>
</dbReference>
<dbReference type="InterPro" id="IPR057244">
    <property type="entry name" value="GAIN_B"/>
</dbReference>
<evidence type="ECO:0000256" key="7">
    <source>
        <dbReference type="ARBA" id="ARBA00023180"/>
    </source>
</evidence>
<feature type="compositionally biased region" description="Basic residues" evidence="8">
    <location>
        <begin position="97"/>
        <end position="108"/>
    </location>
</feature>
<feature type="compositionally biased region" description="Polar residues" evidence="8">
    <location>
        <begin position="185"/>
        <end position="194"/>
    </location>
</feature>
<feature type="domain" description="GAIN-B" evidence="11">
    <location>
        <begin position="460"/>
        <end position="628"/>
    </location>
</feature>
<evidence type="ECO:0000256" key="8">
    <source>
        <dbReference type="SAM" id="MobiDB-lite"/>
    </source>
</evidence>
<comment type="subcellular location">
    <subcellularLocation>
        <location evidence="1">Membrane</location>
        <topology evidence="1">Multi-pass membrane protein</topology>
    </subcellularLocation>
</comment>
<feature type="compositionally biased region" description="Polar residues" evidence="8">
    <location>
        <begin position="201"/>
        <end position="210"/>
    </location>
</feature>
<dbReference type="GO" id="GO:0004930">
    <property type="term" value="F:G protein-coupled receptor activity"/>
    <property type="evidence" value="ECO:0007669"/>
    <property type="project" value="InterPro"/>
</dbReference>
<dbReference type="InterPro" id="IPR017981">
    <property type="entry name" value="GPCR_2-like_7TM"/>
</dbReference>
<dbReference type="OrthoDB" id="5985094at2759"/>
<feature type="transmembrane region" description="Helical" evidence="9">
    <location>
        <begin position="639"/>
        <end position="661"/>
    </location>
</feature>
<feature type="transmembrane region" description="Helical" evidence="9">
    <location>
        <begin position="781"/>
        <end position="803"/>
    </location>
</feature>
<keyword evidence="14" id="KW-1185">Reference proteome</keyword>
<evidence type="ECO:0000256" key="1">
    <source>
        <dbReference type="ARBA" id="ARBA00004141"/>
    </source>
</evidence>
<dbReference type="Pfam" id="PF00002">
    <property type="entry name" value="7tm_2"/>
    <property type="match status" value="1"/>
</dbReference>
<dbReference type="Gene3D" id="1.20.1070.10">
    <property type="entry name" value="Rhodopsin 7-helix transmembrane proteins"/>
    <property type="match status" value="1"/>
</dbReference>
<dbReference type="PANTHER" id="PTHR12011:SF347">
    <property type="entry name" value="FI21270P1-RELATED"/>
    <property type="match status" value="1"/>
</dbReference>
<feature type="compositionally biased region" description="Basic and acidic residues" evidence="8">
    <location>
        <begin position="332"/>
        <end position="358"/>
    </location>
</feature>
<feature type="compositionally biased region" description="Low complexity" evidence="8">
    <location>
        <begin position="109"/>
        <end position="130"/>
    </location>
</feature>
<evidence type="ECO:0000256" key="3">
    <source>
        <dbReference type="ARBA" id="ARBA00022692"/>
    </source>
</evidence>
<evidence type="ECO:0000256" key="5">
    <source>
        <dbReference type="ARBA" id="ARBA00023136"/>
    </source>
</evidence>
<dbReference type="Gene3D" id="2.60.220.50">
    <property type="match status" value="1"/>
</dbReference>
<evidence type="ECO:0000256" key="10">
    <source>
        <dbReference type="SAM" id="SignalP"/>
    </source>
</evidence>
<keyword evidence="4 9" id="KW-1133">Transmembrane helix</keyword>
<dbReference type="Pfam" id="PF01825">
    <property type="entry name" value="GPS"/>
    <property type="match status" value="1"/>
</dbReference>
<evidence type="ECO:0000256" key="6">
    <source>
        <dbReference type="ARBA" id="ARBA00023157"/>
    </source>
</evidence>
<evidence type="ECO:0000259" key="11">
    <source>
        <dbReference type="PROSITE" id="PS50221"/>
    </source>
</evidence>
<dbReference type="PROSITE" id="PS50221">
    <property type="entry name" value="GAIN_B"/>
    <property type="match status" value="1"/>
</dbReference>
<evidence type="ECO:0000259" key="12">
    <source>
        <dbReference type="PROSITE" id="PS50261"/>
    </source>
</evidence>
<dbReference type="GO" id="GO:0005886">
    <property type="term" value="C:plasma membrane"/>
    <property type="evidence" value="ECO:0007669"/>
    <property type="project" value="TreeGrafter"/>
</dbReference>
<dbReference type="InterPro" id="IPR046338">
    <property type="entry name" value="GAIN_dom_sf"/>
</dbReference>
<evidence type="ECO:0000256" key="9">
    <source>
        <dbReference type="SAM" id="Phobius"/>
    </source>
</evidence>
<feature type="compositionally biased region" description="Low complexity" evidence="8">
    <location>
        <begin position="80"/>
        <end position="91"/>
    </location>
</feature>
<feature type="chain" id="PRO_5029468785" evidence="10">
    <location>
        <begin position="23"/>
        <end position="910"/>
    </location>
</feature>
<keyword evidence="10" id="KW-0732">Signal</keyword>
<sequence>MWLNKLLLSFLVLGQCLQESNGSHIPLPTTRHSTRSTRQTTPIYSHPRTLKTSPLTTLKWTRYKRSSRATSLKSTRHTTLRSTRATTLRSTQFRNAKWTRRLTRRTARLRSTLRSTRKPTSSFSRATPPKSTRRPTPRFTRSTTLKSTRNPVPRSTHATPLKSTRKPAPRSTRSTPLKSTRKPTPRSTHATPLKSTRKPTPRSTRGTPLKSTRKQTPRSTRETTLRSTQASTLKSHKQPSPRSTPETTLKSTRASTLKSTKQSPPRSSRATPLKTTKQPRTTILRSTKRVTPKSTLEPSIQPTGTVSSRSTKPKRPNKSTSPTKRLTTSYAENKKQLADKTTKTPNGRNERRSPQVDAEIRSHPVFNVSVQEGLQNLRSTLNDLNSTDGNIISGFVQNASVLLAKTQMENEEDLDSKSEHDEGIEIIQTLEKLGEQVSGLLERELEKGDEDRADIQIWSYYLVFGVAVAKPVSFEGYTFPNTTQINNQSYGVEGNSINLPTNIFKYTNLTQQNYSRIISLAYNPTKQMLNATSRGRKVGGGKIISTSIHPPIVQALSGNDQIIITLETMDEQSNAECVYWNYTTNNHKGGWSNFGCQLDPDSSNETHAVCVCNHLTDFSVLIDVAGNDLDERNKLALEMITKIGCSISIFFLFVTMAIILLFRNIRKQFRYRIHFHLSLALSLANIAFLLNEVALANHEGCLVVSIVTFYFYMAAFFWMLCEGIFIWRALVSVFTEKDRFAAYMLIGWGTPCIIVTITTAIKYDNMTSENFCWLPLEDGVLMSFVVPAIVVIFANLIILSVTLKIAGKHAEKMDQSSTLAMARMTLLLLPIFGATWLFGVLAINNETLFFKYIFTILNTLQGLFIFMVYIVLSKETRLEIKKRLSNPYALGKSQTGITNPTFSASQTKEK</sequence>
<name>A0A7M5V0S7_9CNID</name>
<evidence type="ECO:0000313" key="13">
    <source>
        <dbReference type="EnsemblMetazoa" id="CLYHEMP005628.1"/>
    </source>
</evidence>
<accession>A0A7M5V0S7</accession>
<dbReference type="SMART" id="SM00303">
    <property type="entry name" value="GPS"/>
    <property type="match status" value="1"/>
</dbReference>
<evidence type="ECO:0000256" key="2">
    <source>
        <dbReference type="ARBA" id="ARBA00007343"/>
    </source>
</evidence>
<dbReference type="GO" id="GO:0007166">
    <property type="term" value="P:cell surface receptor signaling pathway"/>
    <property type="evidence" value="ECO:0007669"/>
    <property type="project" value="InterPro"/>
</dbReference>
<feature type="compositionally biased region" description="Polar residues" evidence="8">
    <location>
        <begin position="318"/>
        <end position="331"/>
    </location>
</feature>
<dbReference type="EnsemblMetazoa" id="CLYHEMT005628.1">
    <property type="protein sequence ID" value="CLYHEMP005628.1"/>
    <property type="gene ID" value="CLYHEMG005628"/>
</dbReference>
<keyword evidence="3 9" id="KW-0812">Transmembrane</keyword>
<dbReference type="PROSITE" id="PS50261">
    <property type="entry name" value="G_PROTEIN_RECEP_F2_4"/>
    <property type="match status" value="1"/>
</dbReference>
<dbReference type="GeneID" id="136807944"/>